<keyword evidence="3" id="KW-1185">Reference proteome</keyword>
<dbReference type="InterPro" id="IPR027417">
    <property type="entry name" value="P-loop_NTPase"/>
</dbReference>
<dbReference type="NCBIfam" id="NF047389">
    <property type="entry name" value="ATPase_Sll1717"/>
    <property type="match status" value="1"/>
</dbReference>
<protein>
    <submittedName>
        <fullName evidence="2">Uncharacterized protein</fullName>
    </submittedName>
</protein>
<reference evidence="2 3" key="1">
    <citation type="submission" date="2016-11" db="EMBL/GenBank/DDBJ databases">
        <authorList>
            <person name="Jaros S."/>
            <person name="Januszkiewicz K."/>
            <person name="Wedrychowicz H."/>
        </authorList>
    </citation>
    <scope>NUCLEOTIDE SEQUENCE [LARGE SCALE GENOMIC DNA]</scope>
    <source>
        <strain evidence="2 3">DSM 45627</strain>
    </source>
</reference>
<evidence type="ECO:0000313" key="3">
    <source>
        <dbReference type="Proteomes" id="UP000186132"/>
    </source>
</evidence>
<feature type="region of interest" description="Disordered" evidence="1">
    <location>
        <begin position="23"/>
        <end position="52"/>
    </location>
</feature>
<dbReference type="Proteomes" id="UP000186132">
    <property type="component" value="Unassembled WGS sequence"/>
</dbReference>
<dbReference type="InterPro" id="IPR059206">
    <property type="entry name" value="Sll1717-like"/>
</dbReference>
<dbReference type="AlphaFoldDB" id="A0A1M5KKY5"/>
<evidence type="ECO:0000256" key="1">
    <source>
        <dbReference type="SAM" id="MobiDB-lite"/>
    </source>
</evidence>
<dbReference type="EMBL" id="FQVU01000003">
    <property type="protein sequence ID" value="SHG53426.1"/>
    <property type="molecule type" value="Genomic_DNA"/>
</dbReference>
<gene>
    <name evidence="2" type="ORF">SAMN05443575_2189</name>
</gene>
<feature type="region of interest" description="Disordered" evidence="1">
    <location>
        <begin position="588"/>
        <end position="622"/>
    </location>
</feature>
<sequence>MRWNECRTLDEVQRTCDSIVSRATGAPQTDRSRVAAAEPSGCRRKRSGRHRTDWRAHSVAAAQRPLLISSTPNSTLRCFKLGLGSVAHSIRQPEGDAAVREPGLGQLYFGMAAAENEVADNPDRFLATYQDRWSLMPAVEQHKRFLILGPKGTGKSAAAHYIRLAWVNRFGAESVFPTFVDFDELNRTQSPLASMDKHLVGDVTALTDAAWRLFIGVRLLDSLLRDQACYLNRDPQVSGLVEQLRVAGLASDDFPQVLRRVRERKGGFALPGNLLSGSAGSQQSDQVPVNQLGDALLRLVIDARTSNRHILAIDGLDKAIGDNPAYWQTLAALVRVADSLTRDLRSAGAEHVFVLVMCRSDVFRRVRFSDAAKISADGGVHMDWGAEAEDPADMRLWDYIADKAQTSKDELLAYLPRAVRVGVRQRVEIRGYLQQFTRYTPRDMTLLFTTLQEVRPEGHFTNSQVRRAVDNFSTRHLLTEIMSEATGLLPESMIDRFEAILSGLPQRIFSRSELEEALSDSGFTAQSDVDRFGEYAFLQGAIGNYRPGAGYVQFYHRRDAYKWQKQGPWIMNTGLVYAFNIPWTNTLDRRSNPSTPASGHGGVDSTTPARTPRKRTRRGRPS</sequence>
<evidence type="ECO:0000313" key="2">
    <source>
        <dbReference type="EMBL" id="SHG53426.1"/>
    </source>
</evidence>
<dbReference type="STRING" id="1206085.SAMN05443575_2189"/>
<feature type="compositionally biased region" description="Polar residues" evidence="1">
    <location>
        <begin position="588"/>
        <end position="597"/>
    </location>
</feature>
<name>A0A1M5KKY5_9ACTN</name>
<accession>A0A1M5KKY5</accession>
<feature type="compositionally biased region" description="Basic residues" evidence="1">
    <location>
        <begin position="611"/>
        <end position="622"/>
    </location>
</feature>
<dbReference type="SUPFAM" id="SSF52540">
    <property type="entry name" value="P-loop containing nucleoside triphosphate hydrolases"/>
    <property type="match status" value="1"/>
</dbReference>
<proteinExistence type="predicted"/>
<organism evidence="2 3">
    <name type="scientific">Jatrophihabitans endophyticus</name>
    <dbReference type="NCBI Taxonomy" id="1206085"/>
    <lineage>
        <taxon>Bacteria</taxon>
        <taxon>Bacillati</taxon>
        <taxon>Actinomycetota</taxon>
        <taxon>Actinomycetes</taxon>
        <taxon>Jatrophihabitantales</taxon>
        <taxon>Jatrophihabitantaceae</taxon>
        <taxon>Jatrophihabitans</taxon>
    </lineage>
</organism>